<accession>A0ABW0AJF8</accession>
<dbReference type="CDD" id="cd07247">
    <property type="entry name" value="SgaA_N_like"/>
    <property type="match status" value="1"/>
</dbReference>
<dbReference type="Gene3D" id="3.10.180.10">
    <property type="entry name" value="2,3-Dihydroxybiphenyl 1,2-Dioxygenase, domain 1"/>
    <property type="match status" value="1"/>
</dbReference>
<dbReference type="PROSITE" id="PS51819">
    <property type="entry name" value="VOC"/>
    <property type="match status" value="1"/>
</dbReference>
<gene>
    <name evidence="2" type="ORF">ACFPRH_18270</name>
</gene>
<dbReference type="PANTHER" id="PTHR33993">
    <property type="entry name" value="GLYOXALASE-RELATED"/>
    <property type="match status" value="1"/>
</dbReference>
<dbReference type="SUPFAM" id="SSF54593">
    <property type="entry name" value="Glyoxalase/Bleomycin resistance protein/Dihydroxybiphenyl dioxygenase"/>
    <property type="match status" value="1"/>
</dbReference>
<dbReference type="InterPro" id="IPR029068">
    <property type="entry name" value="Glyas_Bleomycin-R_OHBP_Dase"/>
</dbReference>
<name>A0ABW0AJF8_9ACTN</name>
<dbReference type="Pfam" id="PF00903">
    <property type="entry name" value="Glyoxalase"/>
    <property type="match status" value="1"/>
</dbReference>
<proteinExistence type="predicted"/>
<dbReference type="InterPro" id="IPR004360">
    <property type="entry name" value="Glyas_Fos-R_dOase_dom"/>
</dbReference>
<comment type="caution">
    <text evidence="2">The sequence shown here is derived from an EMBL/GenBank/DDBJ whole genome shotgun (WGS) entry which is preliminary data.</text>
</comment>
<organism evidence="2 3">
    <name type="scientific">Streptomyces amakusaensis</name>
    <dbReference type="NCBI Taxonomy" id="67271"/>
    <lineage>
        <taxon>Bacteria</taxon>
        <taxon>Bacillati</taxon>
        <taxon>Actinomycetota</taxon>
        <taxon>Actinomycetes</taxon>
        <taxon>Kitasatosporales</taxon>
        <taxon>Streptomycetaceae</taxon>
        <taxon>Streptomyces</taxon>
    </lineage>
</organism>
<evidence type="ECO:0000259" key="1">
    <source>
        <dbReference type="PROSITE" id="PS51819"/>
    </source>
</evidence>
<dbReference type="InterPro" id="IPR037523">
    <property type="entry name" value="VOC_core"/>
</dbReference>
<evidence type="ECO:0000313" key="2">
    <source>
        <dbReference type="EMBL" id="MFC5153682.1"/>
    </source>
</evidence>
<dbReference type="InterPro" id="IPR052164">
    <property type="entry name" value="Anthracycline_SecMetBiosynth"/>
</dbReference>
<evidence type="ECO:0000313" key="3">
    <source>
        <dbReference type="Proteomes" id="UP001596160"/>
    </source>
</evidence>
<dbReference type="EMBL" id="JBHSKP010000011">
    <property type="protein sequence ID" value="MFC5153682.1"/>
    <property type="molecule type" value="Genomic_DNA"/>
</dbReference>
<protein>
    <submittedName>
        <fullName evidence="2">VOC family protein</fullName>
    </submittedName>
</protein>
<dbReference type="PANTHER" id="PTHR33993:SF14">
    <property type="entry name" value="GB|AAF24581.1"/>
    <property type="match status" value="1"/>
</dbReference>
<sequence length="205" mass="22260">MNGFCWMDLKTHDPAGAAEFLSTVLNWHFAVDEDDWRRATKIYENGRPVGGVSDLSQPVYPPGTPAHIAHYLAVDDVDRRTEAATAHGARLVVPPFDAGGQGRIATLVDPFGAPVSLWQPGGSTGWEEPRRPVLDSPDPAGARRFYREVLGLGPDRAEFGTADVPGWRPVVLVDDLPAVTARAAGRLRDGLLHSPQDLVLEVRAR</sequence>
<dbReference type="Proteomes" id="UP001596160">
    <property type="component" value="Unassembled WGS sequence"/>
</dbReference>
<dbReference type="RefSeq" id="WP_344472051.1">
    <property type="nucleotide sequence ID" value="NZ_BAAASB010000001.1"/>
</dbReference>
<feature type="domain" description="VOC" evidence="1">
    <location>
        <begin position="3"/>
        <end position="120"/>
    </location>
</feature>
<reference evidence="3" key="1">
    <citation type="journal article" date="2019" name="Int. J. Syst. Evol. Microbiol.">
        <title>The Global Catalogue of Microorganisms (GCM) 10K type strain sequencing project: providing services to taxonomists for standard genome sequencing and annotation.</title>
        <authorList>
            <consortium name="The Broad Institute Genomics Platform"/>
            <consortium name="The Broad Institute Genome Sequencing Center for Infectious Disease"/>
            <person name="Wu L."/>
            <person name="Ma J."/>
        </authorList>
    </citation>
    <scope>NUCLEOTIDE SEQUENCE [LARGE SCALE GENOMIC DNA]</scope>
    <source>
        <strain evidence="3">PCU 266</strain>
    </source>
</reference>
<keyword evidence="3" id="KW-1185">Reference proteome</keyword>